<evidence type="ECO:0000313" key="2">
    <source>
        <dbReference type="EMBL" id="EAA28944.1"/>
    </source>
</evidence>
<feature type="region of interest" description="Disordered" evidence="1">
    <location>
        <begin position="355"/>
        <end position="482"/>
    </location>
</feature>
<evidence type="ECO:0000313" key="3">
    <source>
        <dbReference type="Proteomes" id="UP000001805"/>
    </source>
</evidence>
<accession>Q7S0U9</accession>
<dbReference type="OrthoDB" id="5234702at2759"/>
<dbReference type="HOGENOM" id="CLU_045142_0_0_1"/>
<evidence type="ECO:0000256" key="1">
    <source>
        <dbReference type="SAM" id="MobiDB-lite"/>
    </source>
</evidence>
<protein>
    <submittedName>
        <fullName evidence="2">Uncharacterized protein</fullName>
    </submittedName>
</protein>
<feature type="compositionally biased region" description="Polar residues" evidence="1">
    <location>
        <begin position="114"/>
        <end position="123"/>
    </location>
</feature>
<feature type="compositionally biased region" description="Low complexity" evidence="1">
    <location>
        <begin position="71"/>
        <end position="106"/>
    </location>
</feature>
<feature type="compositionally biased region" description="Acidic residues" evidence="1">
    <location>
        <begin position="355"/>
        <end position="406"/>
    </location>
</feature>
<dbReference type="InParanoid" id="Q7S0U9"/>
<dbReference type="KEGG" id="ncr:NCU07405"/>
<feature type="region of interest" description="Disordered" evidence="1">
    <location>
        <begin position="1"/>
        <end position="133"/>
    </location>
</feature>
<dbReference type="VEuPathDB" id="FungiDB:NCU07405"/>
<reference evidence="2 3" key="1">
    <citation type="journal article" date="2003" name="Nature">
        <title>The genome sequence of the filamentous fungus Neurospora crassa.</title>
        <authorList>
            <person name="Galagan J.E."/>
            <person name="Calvo S.E."/>
            <person name="Borkovich K.A."/>
            <person name="Selker E.U."/>
            <person name="Read N.D."/>
            <person name="Jaffe D."/>
            <person name="FitzHugh W."/>
            <person name="Ma L.J."/>
            <person name="Smirnov S."/>
            <person name="Purcell S."/>
            <person name="Rehman B."/>
            <person name="Elkins T."/>
            <person name="Engels R."/>
            <person name="Wang S."/>
            <person name="Nielsen C.B."/>
            <person name="Butler J."/>
            <person name="Endrizzi M."/>
            <person name="Qui D."/>
            <person name="Ianakiev P."/>
            <person name="Bell-Pedersen D."/>
            <person name="Nelson M.A."/>
            <person name="Werner-Washburne M."/>
            <person name="Selitrennikoff C.P."/>
            <person name="Kinsey J.A."/>
            <person name="Braun E.L."/>
            <person name="Zelter A."/>
            <person name="Schulte U."/>
            <person name="Kothe G.O."/>
            <person name="Jedd G."/>
            <person name="Mewes W."/>
            <person name="Staben C."/>
            <person name="Marcotte E."/>
            <person name="Greenberg D."/>
            <person name="Roy A."/>
            <person name="Foley K."/>
            <person name="Naylor J."/>
            <person name="Stange-Thomann N."/>
            <person name="Barrett R."/>
            <person name="Gnerre S."/>
            <person name="Kamal M."/>
            <person name="Kamvysselis M."/>
            <person name="Mauceli E."/>
            <person name="Bielke C."/>
            <person name="Rudd S."/>
            <person name="Frishman D."/>
            <person name="Krystofova S."/>
            <person name="Rasmussen C."/>
            <person name="Metzenberg R.L."/>
            <person name="Perkins D.D."/>
            <person name="Kroken S."/>
            <person name="Cogoni C."/>
            <person name="Macino G."/>
            <person name="Catcheside D."/>
            <person name="Li W."/>
            <person name="Pratt R.J."/>
            <person name="Osmani S.A."/>
            <person name="DeSouza C.P."/>
            <person name="Glass L."/>
            <person name="Orbach M.J."/>
            <person name="Berglund J.A."/>
            <person name="Voelker R."/>
            <person name="Yarden O."/>
            <person name="Plamann M."/>
            <person name="Seiler S."/>
            <person name="Dunlap J."/>
            <person name="Radford A."/>
            <person name="Aramayo R."/>
            <person name="Natvig D.O."/>
            <person name="Alex L.A."/>
            <person name="Mannhaupt G."/>
            <person name="Ebbole D.J."/>
            <person name="Freitag M."/>
            <person name="Paulsen I."/>
            <person name="Sachs M.S."/>
            <person name="Lander E.S."/>
            <person name="Nusbaum C."/>
            <person name="Birren B."/>
        </authorList>
    </citation>
    <scope>NUCLEOTIDE SEQUENCE [LARGE SCALE GENOMIC DNA]</scope>
    <source>
        <strain evidence="3">ATCC 24698 / 74-OR23-1A / CBS 708.71 / DSM 1257 / FGSC 987</strain>
    </source>
</reference>
<dbReference type="PaxDb" id="5141-EFNCRP00000007368"/>
<organism evidence="2 3">
    <name type="scientific">Neurospora crassa (strain ATCC 24698 / 74-OR23-1A / CBS 708.71 / DSM 1257 / FGSC 987)</name>
    <dbReference type="NCBI Taxonomy" id="367110"/>
    <lineage>
        <taxon>Eukaryota</taxon>
        <taxon>Fungi</taxon>
        <taxon>Dikarya</taxon>
        <taxon>Ascomycota</taxon>
        <taxon>Pezizomycotina</taxon>
        <taxon>Sordariomycetes</taxon>
        <taxon>Sordariomycetidae</taxon>
        <taxon>Sordariales</taxon>
        <taxon>Sordariaceae</taxon>
        <taxon>Neurospora</taxon>
    </lineage>
</organism>
<dbReference type="Proteomes" id="UP000001805">
    <property type="component" value="Chromosome 1, Linkage Group I"/>
</dbReference>
<feature type="compositionally biased region" description="Basic and acidic residues" evidence="1">
    <location>
        <begin position="60"/>
        <end position="70"/>
    </location>
</feature>
<feature type="region of interest" description="Disordered" evidence="1">
    <location>
        <begin position="253"/>
        <end position="292"/>
    </location>
</feature>
<gene>
    <name evidence="2" type="ORF">NCU07405</name>
</gene>
<dbReference type="OMA" id="KCQEMMQ"/>
<dbReference type="RefSeq" id="XP_958180.1">
    <property type="nucleotide sequence ID" value="XM_953087.2"/>
</dbReference>
<keyword evidence="3" id="KW-1185">Reference proteome</keyword>
<dbReference type="EMBL" id="CM002236">
    <property type="protein sequence ID" value="EAA28944.1"/>
    <property type="molecule type" value="Genomic_DNA"/>
</dbReference>
<dbReference type="GeneID" id="3874327"/>
<proteinExistence type="predicted"/>
<sequence length="482" mass="53174">MAAPMPHPYQAHVPATPPPEQPLFSKGPMFPDMSTTTSTTTSRQQAFFNMFAAHAQQVREQQRQKQREQDAQQQQQQQQQQQPTPASSRQSSSSAPVPQSSPSQTQTNLPFGMKTTSPADSTPQQQQQQQQAIPTLDPKYLAMASRIAAYYQQRCQAIANFQQQRCQQWANMQRAKCQEMMQATMLVVAWYIRDRIERRRRKQKRVFKRGLEQRERQRALRVGGGGGGGEKVTKGEVVRRWVLDVPIGVLPPSSSFSSSSSSSSSPAAAAFTTTPTATATEKGKVPVPVPQPSPEVHDPLQDQAEAIFALGGNEVELPETKTEDKDSQLFTIADNLIKSQLARIDIPLLGVLNLDESDSEESSEEEYFEEDEYEDDYEGEEYEEEEEGGGEEEEGYGEGEDGEEKAEYECFGPGVYGNTGNLGPKVKVTAVPSSSQHQQEQQRTKVEDAVVMSPEGMGSEEVQLGTTGSGSAGRKRGASEIS</sequence>
<feature type="compositionally biased region" description="Low complexity" evidence="1">
    <location>
        <begin position="253"/>
        <end position="280"/>
    </location>
</feature>
<name>Q7S0U9_NEUCR</name>
<dbReference type="AlphaFoldDB" id="Q7S0U9"/>
<dbReference type="SMR" id="Q7S0U9"/>